<dbReference type="AlphaFoldDB" id="A0A2K8N2H5"/>
<evidence type="ECO:0000313" key="10">
    <source>
        <dbReference type="Proteomes" id="UP000231932"/>
    </source>
</evidence>
<evidence type="ECO:0000313" key="9">
    <source>
        <dbReference type="EMBL" id="ATY83739.1"/>
    </source>
</evidence>
<dbReference type="PANTHER" id="PTHR34979:SF1">
    <property type="entry name" value="INNER MEMBRANE PROTEIN YGAZ"/>
    <property type="match status" value="1"/>
</dbReference>
<keyword evidence="7 8" id="KW-0472">Membrane</keyword>
<dbReference type="PANTHER" id="PTHR34979">
    <property type="entry name" value="INNER MEMBRANE PROTEIN YGAZ"/>
    <property type="match status" value="1"/>
</dbReference>
<dbReference type="KEGG" id="kyr:CVV65_01030"/>
<comment type="subcellular location">
    <subcellularLocation>
        <location evidence="1">Cell membrane</location>
        <topology evidence="1">Multi-pass membrane protein</topology>
    </subcellularLocation>
</comment>
<dbReference type="EMBL" id="CP024955">
    <property type="protein sequence ID" value="ATY83739.1"/>
    <property type="molecule type" value="Genomic_DNA"/>
</dbReference>
<dbReference type="GO" id="GO:1903785">
    <property type="term" value="P:L-valine transmembrane transport"/>
    <property type="evidence" value="ECO:0007669"/>
    <property type="project" value="TreeGrafter"/>
</dbReference>
<protein>
    <submittedName>
        <fullName evidence="9">Branched-chain amino acid ABC transporter permease</fullName>
    </submittedName>
</protein>
<feature type="transmembrane region" description="Helical" evidence="8">
    <location>
        <begin position="129"/>
        <end position="152"/>
    </location>
</feature>
<evidence type="ECO:0000256" key="2">
    <source>
        <dbReference type="ARBA" id="ARBA00010735"/>
    </source>
</evidence>
<proteinExistence type="inferred from homology"/>
<dbReference type="GO" id="GO:0005886">
    <property type="term" value="C:plasma membrane"/>
    <property type="evidence" value="ECO:0007669"/>
    <property type="project" value="UniProtKB-SubCell"/>
</dbReference>
<evidence type="ECO:0000256" key="8">
    <source>
        <dbReference type="SAM" id="Phobius"/>
    </source>
</evidence>
<reference evidence="10" key="1">
    <citation type="submission" date="2017-11" db="EMBL/GenBank/DDBJ databases">
        <title>Complete Genome Sequence of Kyrpidia sp. Strain EA-1, a thermophilic, hydrogen-oxidizing Bacterium, isolated from the Azores.</title>
        <authorList>
            <person name="Reiner J.E."/>
            <person name="Lapp C.J."/>
            <person name="Bunk B."/>
            <person name="Gescher J."/>
        </authorList>
    </citation>
    <scope>NUCLEOTIDE SEQUENCE [LARGE SCALE GENOMIC DNA]</scope>
    <source>
        <strain evidence="10">EA-1</strain>
    </source>
</reference>
<keyword evidence="3" id="KW-0813">Transport</keyword>
<evidence type="ECO:0000256" key="3">
    <source>
        <dbReference type="ARBA" id="ARBA00022448"/>
    </source>
</evidence>
<dbReference type="Pfam" id="PF03591">
    <property type="entry name" value="AzlC"/>
    <property type="match status" value="1"/>
</dbReference>
<accession>A0A2K8N2H5</accession>
<organism evidence="9 10">
    <name type="scientific">Kyrpidia spormannii</name>
    <dbReference type="NCBI Taxonomy" id="2055160"/>
    <lineage>
        <taxon>Bacteria</taxon>
        <taxon>Bacillati</taxon>
        <taxon>Bacillota</taxon>
        <taxon>Bacilli</taxon>
        <taxon>Bacillales</taxon>
        <taxon>Alicyclobacillaceae</taxon>
        <taxon>Kyrpidia</taxon>
    </lineage>
</organism>
<name>A0A2K8N2H5_9BACL</name>
<keyword evidence="4" id="KW-1003">Cell membrane</keyword>
<dbReference type="OrthoDB" id="3177005at2"/>
<evidence type="ECO:0000256" key="5">
    <source>
        <dbReference type="ARBA" id="ARBA00022692"/>
    </source>
</evidence>
<evidence type="ECO:0000256" key="6">
    <source>
        <dbReference type="ARBA" id="ARBA00022989"/>
    </source>
</evidence>
<evidence type="ECO:0000256" key="1">
    <source>
        <dbReference type="ARBA" id="ARBA00004651"/>
    </source>
</evidence>
<feature type="transmembrane region" description="Helical" evidence="8">
    <location>
        <begin position="55"/>
        <end position="78"/>
    </location>
</feature>
<keyword evidence="10" id="KW-1185">Reference proteome</keyword>
<feature type="transmembrane region" description="Helical" evidence="8">
    <location>
        <begin position="20"/>
        <end position="49"/>
    </location>
</feature>
<feature type="transmembrane region" description="Helical" evidence="8">
    <location>
        <begin position="205"/>
        <end position="225"/>
    </location>
</feature>
<comment type="similarity">
    <text evidence="2">Belongs to the AzlC family.</text>
</comment>
<dbReference type="InterPro" id="IPR011606">
    <property type="entry name" value="Brnchd-chn_aa_trnsp_permease"/>
</dbReference>
<gene>
    <name evidence="9" type="ORF">CVV65_01030</name>
</gene>
<evidence type="ECO:0000256" key="7">
    <source>
        <dbReference type="ARBA" id="ARBA00023136"/>
    </source>
</evidence>
<dbReference type="Proteomes" id="UP000231932">
    <property type="component" value="Chromosome"/>
</dbReference>
<keyword evidence="6 8" id="KW-1133">Transmembrane helix</keyword>
<keyword evidence="5 8" id="KW-0812">Transmembrane</keyword>
<feature type="transmembrane region" description="Helical" evidence="8">
    <location>
        <begin position="164"/>
        <end position="185"/>
    </location>
</feature>
<dbReference type="RefSeq" id="WP_100666582.1">
    <property type="nucleotide sequence ID" value="NZ_CP024955.1"/>
</dbReference>
<sequence length="238" mass="24629">MTRSPIQRALCDAMPVVTAYFPIAMTFGVLAVNQGIPGWIALLISAWVYAGGAQFMLLSLALSGSPVLATVLAILLVNARHVLYGTALGPAFRHWSAKARWLSAFGLTDEVFALAGSRVRESPPEPGPHLALVFTCYLSWVAGTAAGALIGGMIPAHVSEALRFALPALFLALLFLSRPSGAHLASAGMGALVSTAASLYQSSTLGIAIGAVIGATAGAGVQAAADRRRVVDAPRPRR</sequence>
<evidence type="ECO:0000256" key="4">
    <source>
        <dbReference type="ARBA" id="ARBA00022475"/>
    </source>
</evidence>